<feature type="compositionally biased region" description="Basic and acidic residues" evidence="1">
    <location>
        <begin position="74"/>
        <end position="107"/>
    </location>
</feature>
<feature type="region of interest" description="Disordered" evidence="1">
    <location>
        <begin position="855"/>
        <end position="894"/>
    </location>
</feature>
<accession>A0A2A3E704</accession>
<dbReference type="Proteomes" id="UP000242457">
    <property type="component" value="Unassembled WGS sequence"/>
</dbReference>
<dbReference type="AlphaFoldDB" id="A0A2A3E704"/>
<feature type="compositionally biased region" description="Polar residues" evidence="1">
    <location>
        <begin position="242"/>
        <end position="251"/>
    </location>
</feature>
<feature type="region of interest" description="Disordered" evidence="1">
    <location>
        <begin position="158"/>
        <end position="315"/>
    </location>
</feature>
<feature type="compositionally biased region" description="Basic residues" evidence="1">
    <location>
        <begin position="510"/>
        <end position="520"/>
    </location>
</feature>
<feature type="compositionally biased region" description="Polar residues" evidence="1">
    <location>
        <begin position="274"/>
        <end position="288"/>
    </location>
</feature>
<reference evidence="3 4" key="1">
    <citation type="submission" date="2014-07" db="EMBL/GenBank/DDBJ databases">
        <title>Genomic and transcriptomic analysis on Apis cerana provide comprehensive insights into honey bee biology.</title>
        <authorList>
            <person name="Diao Q."/>
            <person name="Sun L."/>
            <person name="Zheng H."/>
            <person name="Zheng H."/>
            <person name="Xu S."/>
            <person name="Wang S."/>
            <person name="Zeng Z."/>
            <person name="Hu F."/>
            <person name="Su S."/>
            <person name="Wu J."/>
        </authorList>
    </citation>
    <scope>NUCLEOTIDE SEQUENCE [LARGE SCALE GENOMIC DNA]</scope>
    <source>
        <tissue evidence="3">Pupae without intestine</tissue>
    </source>
</reference>
<evidence type="ECO:0000313" key="4">
    <source>
        <dbReference type="Proteomes" id="UP000242457"/>
    </source>
</evidence>
<dbReference type="CDD" id="cd06672">
    <property type="entry name" value="PDZ8_MUPP1-PDZ7_PATJ-PDZ2_INAD-like"/>
    <property type="match status" value="1"/>
</dbReference>
<dbReference type="OrthoDB" id="438726at2759"/>
<feature type="compositionally biased region" description="Basic and acidic residues" evidence="1">
    <location>
        <begin position="289"/>
        <end position="301"/>
    </location>
</feature>
<feature type="compositionally biased region" description="Polar residues" evidence="1">
    <location>
        <begin position="52"/>
        <end position="72"/>
    </location>
</feature>
<keyword evidence="4" id="KW-1185">Reference proteome</keyword>
<dbReference type="PANTHER" id="PTHR19964">
    <property type="entry name" value="MULTIPLE PDZ DOMAIN PROTEIN"/>
    <property type="match status" value="1"/>
</dbReference>
<feature type="domain" description="PDZ" evidence="2">
    <location>
        <begin position="993"/>
        <end position="1061"/>
    </location>
</feature>
<feature type="compositionally biased region" description="Basic and acidic residues" evidence="1">
    <location>
        <begin position="539"/>
        <end position="554"/>
    </location>
</feature>
<sequence length="1097" mass="120381">MEGEKKDRSLAQPDEPELTILLENERRRNIDEDRDSLVDFGVEKVIRREPDQQPTVEEVPSSSRRPTSLQTSTRRRELEEEREEEEARDRTRVESRDYESRAGREQRRQLLEESFRAQEEDSSLISKEHSLEYQSQTLESQSESHLLLSASLESLLRSAPDSWPGSQHLDRSEGSERSFKGTQYSPKERQDAQTQTEQETKSTQCSPEQASSPTGEEEILTGESPSRVARKYHQSPRREVETQTQGESKSVQCCLDELGGLSRVPPELGESEFDSPSRSVDGGQSSLNHDQKEAKTQEGFKRRQRGGGSSGSSSCGSLCELPTLHWGPERLVEIYREPKTSLGLSIVGGKVDLHNGSSSKSQNISGIFIKNVLPNSPAGRTGELKIGDRIIEVDGVDLRHSTHERAVEVIQAAGNPVCLLVQSLVHLNNEHGGEGEERRQNARSPRSAGTPTAPYSSLEKGGPVSPVRSITPEVIQGGIEDGERQSSSRSDFKRQSTKASDGAGSSTRRSSMKKSMRKKAPSPPSNPGILREVSEEKEDNASRPENPPRRKYSSDESSEEEDVRELEGNVYTKAGIEISRKSAGNVKRSKAEIEADPEKEDEFGYTNMKIQKKYQSLGHKVILVQVEKDRRGLGISLAGHKDRNRMAVFVCGLNPKGAAHKTGEISVGDEILEVNGCVLQGRCHLNASALIKGMAGTSFKIIVLRRSAALNDVAVKPIVQFPPTLDDSDMFNQYKGVRNIPVKKGQYGLGIMIIEGKHAEVGQGIFISDIQEGSAAEQNYCISSLLRDEEWDSVPAAMQYSFLFCILQAGLQVGDMILAVNMDCLLGSTYDEATSLLKKAEGVVTLTVCNPNQSKVAKEEEDRAKGILPPEAEQKKEPEKPPEPEPPQDPKDCKIVSGRDTTIEFQKDKDKGIGFIIAGGSDTPLKGVFIVEVFPDGAAHKDGRLQAGDQILEICSQSFKEIEHDEAHAAVLKVSGTITMVVHRQEKGEEEIEVELQKKSGKGAGLCLTGYKSGKGAYVSDLLPGGSALESGKICKGDRVVAVGGQDVREAPVEDIAVHVKVSNPVQLKLARVLQAELERREFGRRSPSDTTDSSVI</sequence>
<feature type="compositionally biased region" description="Basic and acidic residues" evidence="1">
    <location>
        <begin position="872"/>
        <end position="894"/>
    </location>
</feature>
<dbReference type="CDD" id="cd06671">
    <property type="entry name" value="PDZ7_MUPP1-PD6_PATJ-like"/>
    <property type="match status" value="1"/>
</dbReference>
<feature type="domain" description="PDZ" evidence="2">
    <location>
        <begin position="902"/>
        <end position="986"/>
    </location>
</feature>
<feature type="compositionally biased region" description="Polar residues" evidence="1">
    <location>
        <begin position="205"/>
        <end position="214"/>
    </location>
</feature>
<feature type="region of interest" description="Disordered" evidence="1">
    <location>
        <begin position="430"/>
        <end position="568"/>
    </location>
</feature>
<name>A0A2A3E704_APICC</name>
<dbReference type="SMART" id="SM00228">
    <property type="entry name" value="PDZ"/>
    <property type="match status" value="5"/>
</dbReference>
<dbReference type="CDD" id="cd23064">
    <property type="entry name" value="PDZ3_INAD-like"/>
    <property type="match status" value="1"/>
</dbReference>
<feature type="domain" description="PDZ" evidence="2">
    <location>
        <begin position="623"/>
        <end position="692"/>
    </location>
</feature>
<dbReference type="STRING" id="94128.A0A2A3E704"/>
<evidence type="ECO:0000256" key="1">
    <source>
        <dbReference type="SAM" id="MobiDB-lite"/>
    </source>
</evidence>
<dbReference type="EMBL" id="KZ288362">
    <property type="protein sequence ID" value="PBC26949.1"/>
    <property type="molecule type" value="Genomic_DNA"/>
</dbReference>
<feature type="compositionally biased region" description="Basic and acidic residues" evidence="1">
    <location>
        <begin position="856"/>
        <end position="865"/>
    </location>
</feature>
<feature type="compositionally biased region" description="Basic and acidic residues" evidence="1">
    <location>
        <begin position="481"/>
        <end position="494"/>
    </location>
</feature>
<dbReference type="Gene3D" id="2.30.42.10">
    <property type="match status" value="5"/>
</dbReference>
<feature type="domain" description="PDZ" evidence="2">
    <location>
        <begin position="739"/>
        <end position="852"/>
    </location>
</feature>
<feature type="compositionally biased region" description="Basic and acidic residues" evidence="1">
    <location>
        <begin position="430"/>
        <end position="440"/>
    </location>
</feature>
<feature type="compositionally biased region" description="Polar residues" evidence="1">
    <location>
        <begin position="442"/>
        <end position="455"/>
    </location>
</feature>
<dbReference type="SUPFAM" id="SSF50156">
    <property type="entry name" value="PDZ domain-like"/>
    <property type="match status" value="6"/>
</dbReference>
<protein>
    <submittedName>
        <fullName evidence="3">Multiple PDZ domain protein</fullName>
    </submittedName>
</protein>
<feature type="compositionally biased region" description="Basic and acidic residues" evidence="1">
    <location>
        <begin position="23"/>
        <end position="51"/>
    </location>
</feature>
<dbReference type="InterPro" id="IPR001478">
    <property type="entry name" value="PDZ"/>
</dbReference>
<feature type="compositionally biased region" description="Basic and acidic residues" evidence="1">
    <location>
        <begin position="168"/>
        <end position="179"/>
    </location>
</feature>
<feature type="compositionally biased region" description="Low complexity" evidence="1">
    <location>
        <begin position="193"/>
        <end position="204"/>
    </location>
</feature>
<evidence type="ECO:0000313" key="3">
    <source>
        <dbReference type="EMBL" id="PBC26949.1"/>
    </source>
</evidence>
<dbReference type="InterPro" id="IPR036034">
    <property type="entry name" value="PDZ_sf"/>
</dbReference>
<organism evidence="3 4">
    <name type="scientific">Apis cerana cerana</name>
    <name type="common">Oriental honeybee</name>
    <dbReference type="NCBI Taxonomy" id="94128"/>
    <lineage>
        <taxon>Eukaryota</taxon>
        <taxon>Metazoa</taxon>
        <taxon>Ecdysozoa</taxon>
        <taxon>Arthropoda</taxon>
        <taxon>Hexapoda</taxon>
        <taxon>Insecta</taxon>
        <taxon>Pterygota</taxon>
        <taxon>Neoptera</taxon>
        <taxon>Endopterygota</taxon>
        <taxon>Hymenoptera</taxon>
        <taxon>Apocrita</taxon>
        <taxon>Aculeata</taxon>
        <taxon>Apoidea</taxon>
        <taxon>Anthophila</taxon>
        <taxon>Apidae</taxon>
        <taxon>Apis</taxon>
    </lineage>
</organism>
<feature type="region of interest" description="Disordered" evidence="1">
    <location>
        <begin position="1"/>
        <end position="107"/>
    </location>
</feature>
<gene>
    <name evidence="3" type="ORF">APICC_08537</name>
</gene>
<evidence type="ECO:0000259" key="2">
    <source>
        <dbReference type="PROSITE" id="PS50106"/>
    </source>
</evidence>
<dbReference type="InterPro" id="IPR051342">
    <property type="entry name" value="PDZ_scaffold"/>
</dbReference>
<dbReference type="Pfam" id="PF00595">
    <property type="entry name" value="PDZ"/>
    <property type="match status" value="4"/>
</dbReference>
<proteinExistence type="predicted"/>
<dbReference type="PANTHER" id="PTHR19964:SF89">
    <property type="entry name" value="INACTIVATION-NO-AFTER-POTENTIAL D PROTEIN-LIKE PROTEIN"/>
    <property type="match status" value="1"/>
</dbReference>
<dbReference type="PROSITE" id="PS50106">
    <property type="entry name" value="PDZ"/>
    <property type="match status" value="5"/>
</dbReference>
<feature type="domain" description="PDZ" evidence="2">
    <location>
        <begin position="331"/>
        <end position="425"/>
    </location>
</feature>